<comment type="caution">
    <text evidence="2">The sequence shown here is derived from an EMBL/GenBank/DDBJ whole genome shotgun (WGS) entry which is preliminary data.</text>
</comment>
<protein>
    <submittedName>
        <fullName evidence="2">Uncharacterized protein</fullName>
    </submittedName>
</protein>
<reference evidence="2" key="1">
    <citation type="journal article" date="2022" name="bioRxiv">
        <title>Sequencing and chromosome-scale assembly of the giantPleurodeles waltlgenome.</title>
        <authorList>
            <person name="Brown T."/>
            <person name="Elewa A."/>
            <person name="Iarovenko S."/>
            <person name="Subramanian E."/>
            <person name="Araus A.J."/>
            <person name="Petzold A."/>
            <person name="Susuki M."/>
            <person name="Suzuki K.-i.T."/>
            <person name="Hayashi T."/>
            <person name="Toyoda A."/>
            <person name="Oliveira C."/>
            <person name="Osipova E."/>
            <person name="Leigh N.D."/>
            <person name="Simon A."/>
            <person name="Yun M.H."/>
        </authorList>
    </citation>
    <scope>NUCLEOTIDE SEQUENCE</scope>
    <source>
        <strain evidence="2">20211129_DDA</strain>
        <tissue evidence="2">Liver</tissue>
    </source>
</reference>
<sequence>MAWGSFLEISTWLGVGKPSASVVPIPGSRVSKYVFFTWFFWARYHDQCNVFTLDLDQGPGVQGSTGHMLCVACGAPGTSWSSYLCRVLLGAVLYAVRSSLAQRDRLARRSRCPHHPPLDPWSASTHQARPLVHPWAPLIGQGRGRWKGRLWITGPQASAGRGQDRELVQKQIGPIGPIAAVLLLLDHITLTTGRCWSRQRAGLGADWADRHNRGSAAAARPHRADHRAGAGRGRGRELVREKIGPIVLRILLVSASRSIPMNTTHYNKSNVPINMDVNP</sequence>
<name>A0AAV7V6F3_PLEWA</name>
<dbReference type="Proteomes" id="UP001066276">
    <property type="component" value="Chromosome 2_1"/>
</dbReference>
<proteinExistence type="predicted"/>
<gene>
    <name evidence="2" type="ORF">NDU88_000233</name>
</gene>
<dbReference type="EMBL" id="JANPWB010000003">
    <property type="protein sequence ID" value="KAJ1196362.1"/>
    <property type="molecule type" value="Genomic_DNA"/>
</dbReference>
<evidence type="ECO:0000313" key="2">
    <source>
        <dbReference type="EMBL" id="KAJ1196362.1"/>
    </source>
</evidence>
<feature type="region of interest" description="Disordered" evidence="1">
    <location>
        <begin position="213"/>
        <end position="235"/>
    </location>
</feature>
<accession>A0AAV7V6F3</accession>
<dbReference type="AlphaFoldDB" id="A0AAV7V6F3"/>
<keyword evidence="3" id="KW-1185">Reference proteome</keyword>
<evidence type="ECO:0000256" key="1">
    <source>
        <dbReference type="SAM" id="MobiDB-lite"/>
    </source>
</evidence>
<evidence type="ECO:0000313" key="3">
    <source>
        <dbReference type="Proteomes" id="UP001066276"/>
    </source>
</evidence>
<organism evidence="2 3">
    <name type="scientific">Pleurodeles waltl</name>
    <name type="common">Iberian ribbed newt</name>
    <dbReference type="NCBI Taxonomy" id="8319"/>
    <lineage>
        <taxon>Eukaryota</taxon>
        <taxon>Metazoa</taxon>
        <taxon>Chordata</taxon>
        <taxon>Craniata</taxon>
        <taxon>Vertebrata</taxon>
        <taxon>Euteleostomi</taxon>
        <taxon>Amphibia</taxon>
        <taxon>Batrachia</taxon>
        <taxon>Caudata</taxon>
        <taxon>Salamandroidea</taxon>
        <taxon>Salamandridae</taxon>
        <taxon>Pleurodelinae</taxon>
        <taxon>Pleurodeles</taxon>
    </lineage>
</organism>